<dbReference type="PROSITE" id="PS50853">
    <property type="entry name" value="FN3"/>
    <property type="match status" value="4"/>
</dbReference>
<dbReference type="PANTHER" id="PTHR14819:SF9">
    <property type="entry name" value="UP-REGULATOR OF CELL PROLIFERATION-LIKE"/>
    <property type="match status" value="1"/>
</dbReference>
<dbReference type="Pfam" id="PF00041">
    <property type="entry name" value="fn3"/>
    <property type="match status" value="2"/>
</dbReference>
<dbReference type="EMBL" id="CAWUFR010000220">
    <property type="protein sequence ID" value="CAK6973054.1"/>
    <property type="molecule type" value="Genomic_DNA"/>
</dbReference>
<comment type="caution">
    <text evidence="5">The sequence shown here is derived from an EMBL/GenBank/DDBJ whole genome shotgun (WGS) entry which is preliminary data.</text>
</comment>
<protein>
    <submittedName>
        <fullName evidence="5">Interferon-induced very large GTPase 1-like</fullName>
    </submittedName>
</protein>
<evidence type="ECO:0000259" key="3">
    <source>
        <dbReference type="PROSITE" id="PS50853"/>
    </source>
</evidence>
<dbReference type="Gene3D" id="3.40.50.300">
    <property type="entry name" value="P-loop containing nucleotide triphosphate hydrolases"/>
    <property type="match status" value="3"/>
</dbReference>
<accession>A0AAV1PQL2</accession>
<dbReference type="InterPro" id="IPR057365">
    <property type="entry name" value="URGCP"/>
</dbReference>
<evidence type="ECO:0000256" key="1">
    <source>
        <dbReference type="ARBA" id="ARBA00006828"/>
    </source>
</evidence>
<dbReference type="Pfam" id="PF25683">
    <property type="entry name" value="URGCP_GTPase"/>
    <property type="match status" value="3"/>
</dbReference>
<keyword evidence="6" id="KW-1185">Reference proteome</keyword>
<dbReference type="Gene3D" id="2.60.40.10">
    <property type="entry name" value="Immunoglobulins"/>
    <property type="match status" value="4"/>
</dbReference>
<sequence length="4501" mass="513312">MALKMSMCQFSVPLLLPNCDTKQCTLMLWAMRDIVKKYRPQSLSESKGFIEDRIVLSDLPMISFVRLGECSLSKSEVLNKLLSNSQQYHDTFVHHDMECGDSPRKISNGLVEMTWYLPCGNKNMDIFSEPVAVANLRGDIATFETQYSFLCQTSAAVFVFFDDLDSEGMLLINQHQKAQIFLVGNQKSQHLNSDASEEIATKLGLSNSNIILKTKHMNNAAFVKNLRKTVRDVVENSKMKMPIEQMADVSRELGILVDEDSPDCQTAKENADAITAEMQDTLKYKEVQLPLQGQIWKELTRLEKEEFRLRNIGSESIEDYKSDLHIQKSKLREKQNSYDISNAMTCFINAISSPGIERCYFLKWMRINLDNLSREKLSDLREQYKKKCKSSENKEEIKDIDRQLSNSSLGTEHFFREMGQIYEASVSLPETHPSRQQLQHLPKLCAELLLDGLPLELVDGDASNIPHRWVSDVLSQLNDLVFPKNKILVVTVLGVQSTGKSTLLNTMFGVQFAVSSGRCTRGAFMLLIRVNEDVKKVLNCDFMVIIDTEGLKSPELAQLDDSHEHDNELATLVVGLSDITIINIAMENSTEMKDILQIVVHAFLRMKEVGKKPKCQFVHQNVSDVSAHDKNLRDRKLLLQQLNEMTQAAAKMEKKEENKSFTDVMEYSPDTGNWYIPGLWNGNPPMAPVNVGYSETVYDLKKNIIQMLGNCDSSANNISEFTEWMSSLWNAVKHENFIFSFRNSLVADAYMRLCTEFNKWEWEFKKEMYTWVTNAETRISNFGTFDVNSEKQDMGEFLGCLKSDACTLLSEWETKLLENLTKYFKQTEGHVHLVEVHKEDFANSTKSLRRETERSVFNQLEAAADIRLGMVKLDSIKNSQTKELEGRVCALIEECQRKNLKMTDTELDKEFDEMWDKTMKELSFSKQKATDVFTSVSHSLRANLSRKGSYACQLLSQKNLQDCGQEPFKHTAEGLFNQFKEFLKVNQGQKIAMQKLIDSIIATCKQFVKEKVNKKRNYHDTYIQEILSMIDDMLQKKQNLKTGIEFEVSLKQYICGFAARKFQKMHEDFIQENDPYRCLLQNKDKFGADFKDVFNERDQCQKKAEEFTNKCLKPAVEDFVNRSLGPDIIGEMLTCQLFSTRMFFQYSLLLDLLSKDNIEKYLGYICSYEDYVKKWILDQIMNHFSDPSTGFEFENLHIQSSINSINNAINRAKAGKSGNLKTFVEDICKELGDKLVISQDALGAFMILNNADPEQFAHLLTDEKQFGMSESVPTMDNSEEEEEFYDATDVSHELHCEEENSPATPQSDYVPPPRDVTVLHAGCETVSLGLAPPVRYTLHIDYSCDTHSGSVIKEDSSTVDVDGLFPGTEYTFRITRRADNGNQSEAACVSVCTEPSPPVQLTITQVSSESLSLCWDPPAGEVENYIVTCSSEEDSSVQELTTHTNSLTVSSLKPGVCYSLQVSTQLKNGRSKPAVTSAHTKTQLESLLEDLGLEQHYNEKLSLSTILQIDENTVTDEPVKCNSDLPWHFLKKLMMVNVTARNVKCTSVCDLNCDAASGNTGLNLKNLVDSPNSGDMLNPLDIITALFLCSDGFVQQEMALKMSMCQFSVPLLLPNCDTKQCTLMLWAMRDIVKKYRPQSLSESKGFTEDRIVLSDLPMISFVRLGECSLSKSEILNKLLSNSQQYHDTFVHHDMECGDSPRRISNGLVEMTWYLPCGNKNMDIFSEPVAVANLRGDIASFETQYSFLCQTSTAVFVFFDSLDTECMLLTNQHQKSQIFLVGNYQSKSFSLDALENVATDLGLTNSNIILKTKRMNDADFVKNLRKTVSNVVENSKMKMPIEQMADVARELGILVDEDSPECQTAKKNADAITADIQDTLAYKEAQLPLQGQIWKDLTCLEKEEFRLRKAGSENIEVYKSNLQEQKTKLREKQNSYDISPAMTCFIKAISSMGIKRCYFLKWMRINLDNLSREKLSHLREQYKKKCKSSENKEEIKDIDRQLSNSSLGTEHFFREMGQIYEASLSLPETHPSRQQLQHLPKLCAGLLLDGLPLELVDGDASNIPLRWVSDVLSQLNDLVSPKSKILVVTVLGVQSTGKSTLLNTMFGVQFAVSSGRCTRGAFMLLIRVNEDVRNVLNCDFVVIIDTEGLKSPELAQLDDSHEHDNELATLVVGLSDITIINIAMENSTEMKDILQIVVHAFLRMKEVGKKPKCQFVHQNVSDVSAHDKNLRDRKLLLQQLNEMTQAAAKMEKKEENKCFTDVMEYSPDTGNWYIPGLWNGNPPMAPVNVGYSEAVYDLKKNIIQMLGNCDSSANNVSEFTEWMSSLWNAVKHENFIFSFRNSLVADAYMRLCTEFNKWEWEFKKEMYTWVRDAETKMSNFGKFDVKSEMPDVRELLTCLKNEAQTLLTKWETKLLENLTQYFKQTEGHVYLVEGYKEDFANSSRSLRREIERSVFNQLEAAADIRQGMTKLDKIKENHTKELEGRVCALIEECRKKKVNMTDTELDQKFDEMWDKTLKELSFCEQKATDVYSSVSHSLRANLLHKGSHANEMLSKKDLKICGLGPFTYKLIVEGLFNHVKQKVKKWFNKDQEAAMQQMADSTIAACEDILIHKMERKTNYHETYIEGILHVIDERLHNNQDLKTGIEFEVCLKQYICGFAARKFQKMHEDFIHVNDPKRCLNQNKEKFQTDFMDVFHERDQCQKKAEEFTKQCLKPAVKDFVNRSLGPDIIGEMLTFQQFSTRMFFQHSILMDLLSKDDFEKYLNYICSYEDYVKKWTINQIMEHFSNPSKVFEFENRHLQSSINSINNAITKAKTGKSGNLKTFVEDICKELGYKLVISQDALGAFMILNNADQEQFAHWLIESVNEMGQALMELYDAPDVSREEENSAATPQSDYVPPPRDVTVLYAGSETVSLGLAPPVRYNLHIDYSCDTYSGSVIKEDSSTVDVDGLLPGTEYTFRITRRADNGNQSEAACVSVCTEPSPPVQFTVTQVSSESLSLCWDPPAGEVENYIVTCSSEEDSSVQERTTHTNSLTVSSLKPGVCYSLQVSTQLKNGRSKPAVTSAHTKTQLESLLEDLGLEKHYSEKISLSAVLQIDEKTMTDEPTKCNSDLLWHFLKKVMMVNVTARNVKCTSVCDLNCDAASGNTGLDLKNLVDSPNSGDTLNPLDIITALFLCSDGFVQQEMALKMSMCQFSVPLLLPNCDTKQCTLMLWAMRDIVKKYRPQSLSESKGFIEDRIVLSDLPMISFVRLGECSLSKSEVLNKLLSNSQQYHDTFVHHDMECGDSPRRISNGLVEMTWYLPCGSKNMDVFSEPVAVANLRGDIASFETQYSFLCQTSTAVFVFFDNLDSECILLTNQHQTAQIFLVGNHQSKSFSLDALENVATKLGLTNSNIILKTKRMNDADFVKNMRKTVRDVVENSKMKMPIEQMADVACELGILVDEDSPECQAAKKNADAITVEIQDTLAYKEAQLPLQGQIWKDLTCLEKEEFRLRKAGSENIEVYKSNLQVEKTKLREKQNSYDISPAMTCFIKAISSPGIERCYFLKWMRINLDNLSREKLSYLREQYKKKCKSSENKEEIKDIDRQLSNSSLGTEHFFREMGQIYEASVSLPETHPSRQQLQHLPKLCAELLLDGLPLELVDGDASNIPLRWVSDVLSQLNDLVSPKSKILVVTVLGVQSTGKSTLLNTMFGVQFAVSSGRCTRGAFMLLIKVNENVKKVLNCDFMMIIDTEGLKSPELAQLDDSHEHDNELATLVVGLSDITIINIAMENSTEMKDILQIVVHAFLRMKEVGKKPKCQFVHQNVSDVSAHDKNLRDRKLLLQQLNEMTQAAAKMEKKEENKFFTDVMEYSPDTGNWYIPGLWNGNPPMAPVNVGYSEAVYDLRKNIIQMLGNCDTSANNVSEFTEWMSSLWNAVKHENFIFSFRNSLVADAYMRLCTEFNKWEWEFKKEMYTWVTDAETKISNFGKFDVKSEIPEVSELLTCLKNEAQTLLSKWETKLLENLTKYFKQTEGHVYLVEGYKEDFANSSKSLRREKERSVFSQLEAAADIRQGMTKIDKIKENHTKELEERVCALIQECRKKKVKMTDTELDQEFDEMWDKTLKELSFCEQKATDVFTRVSHSLRTNVSHKGGHANEMLSKKDLKNCGLEPFEYKAEGFINRCKDFFTAQRHTTDVQKMADSIIAACSQFVCEKVEREKKSNYHDTYIEEILHMIDERLQNNQDLKTGIEFEVSLKQHICGFAARKFQKMHEDFIHVNDPKRCLNQNKEKFRSDFMDVFHERDQCQKKAEEFTKQCLKPAVEDFVNRSLGPDIIGEMLTCPQFSTRMFFQHSILLDLFFKDDFENYLSYICSYEDYVKKWTLSQIMEHFSNPSKVFEFENQHLQSSIRGINNAINKAKTGKSDNLKTFVEDICKELGDKLVISQDALGAFMILNNADQEQFAHWLTDCVNEMGQALMKLTNANYNSATVTFLVRNHDATGCPHDNGRHEDKTRGTKVFTQI</sequence>
<name>A0AAV1PQL2_SCOSC</name>
<feature type="domain" description="Fibronectin type-III" evidence="3">
    <location>
        <begin position="1397"/>
        <end position="1485"/>
    </location>
</feature>
<dbReference type="InterPro" id="IPR030383">
    <property type="entry name" value="G_VLIG_dom"/>
</dbReference>
<dbReference type="PROSITE" id="PS51717">
    <property type="entry name" value="G_VLIG"/>
    <property type="match status" value="3"/>
</dbReference>
<feature type="domain" description="Fibronectin type-III" evidence="3">
    <location>
        <begin position="2899"/>
        <end position="2983"/>
    </location>
</feature>
<feature type="domain" description="VLIG-type G" evidence="4">
    <location>
        <begin position="2081"/>
        <end position="2326"/>
    </location>
</feature>
<dbReference type="InterPro" id="IPR003961">
    <property type="entry name" value="FN3_dom"/>
</dbReference>
<feature type="domain" description="VLIG-type G" evidence="4">
    <location>
        <begin position="3668"/>
        <end position="3913"/>
    </location>
</feature>
<organism evidence="5 6">
    <name type="scientific">Scomber scombrus</name>
    <name type="common">Atlantic mackerel</name>
    <name type="synonym">Scomber vernalis</name>
    <dbReference type="NCBI Taxonomy" id="13677"/>
    <lineage>
        <taxon>Eukaryota</taxon>
        <taxon>Metazoa</taxon>
        <taxon>Chordata</taxon>
        <taxon>Craniata</taxon>
        <taxon>Vertebrata</taxon>
        <taxon>Euteleostomi</taxon>
        <taxon>Actinopterygii</taxon>
        <taxon>Neopterygii</taxon>
        <taxon>Teleostei</taxon>
        <taxon>Neoteleostei</taxon>
        <taxon>Acanthomorphata</taxon>
        <taxon>Pelagiaria</taxon>
        <taxon>Scombriformes</taxon>
        <taxon>Scombridae</taxon>
        <taxon>Scomber</taxon>
    </lineage>
</organism>
<gene>
    <name evidence="5" type="ORF">FSCOSCO3_A014419</name>
</gene>
<evidence type="ECO:0000313" key="5">
    <source>
        <dbReference type="EMBL" id="CAK6973054.1"/>
    </source>
</evidence>
<evidence type="ECO:0000259" key="4">
    <source>
        <dbReference type="PROSITE" id="PS51717"/>
    </source>
</evidence>
<feature type="domain" description="VLIG-type G" evidence="4">
    <location>
        <begin position="484"/>
        <end position="729"/>
    </location>
</feature>
<dbReference type="GO" id="GO:0005525">
    <property type="term" value="F:GTP binding"/>
    <property type="evidence" value="ECO:0007669"/>
    <property type="project" value="InterPro"/>
</dbReference>
<dbReference type="SUPFAM" id="SSF52540">
    <property type="entry name" value="P-loop containing nucleoside triphosphate hydrolases"/>
    <property type="match status" value="3"/>
</dbReference>
<dbReference type="InterPro" id="IPR013783">
    <property type="entry name" value="Ig-like_fold"/>
</dbReference>
<dbReference type="InterPro" id="IPR052986">
    <property type="entry name" value="VLIG_GTPase"/>
</dbReference>
<feature type="region of interest" description="Disordered" evidence="2">
    <location>
        <begin position="4482"/>
        <end position="4501"/>
    </location>
</feature>
<dbReference type="SUPFAM" id="SSF49265">
    <property type="entry name" value="Fibronectin type III"/>
    <property type="match status" value="2"/>
</dbReference>
<dbReference type="InterPro" id="IPR058641">
    <property type="entry name" value="GVIN1_dom"/>
</dbReference>
<reference evidence="5 6" key="1">
    <citation type="submission" date="2024-01" db="EMBL/GenBank/DDBJ databases">
        <authorList>
            <person name="Alioto T."/>
            <person name="Alioto T."/>
            <person name="Gomez Garrido J."/>
        </authorList>
    </citation>
    <scope>NUCLEOTIDE SEQUENCE [LARGE SCALE GENOMIC DNA]</scope>
</reference>
<evidence type="ECO:0000313" key="6">
    <source>
        <dbReference type="Proteomes" id="UP001314229"/>
    </source>
</evidence>
<dbReference type="PANTHER" id="PTHR14819">
    <property type="entry name" value="GTP-BINDING"/>
    <property type="match status" value="1"/>
</dbReference>
<evidence type="ECO:0000256" key="2">
    <source>
        <dbReference type="SAM" id="MobiDB-lite"/>
    </source>
</evidence>
<proteinExistence type="inferred from homology"/>
<dbReference type="CDD" id="cd00063">
    <property type="entry name" value="FN3"/>
    <property type="match status" value="4"/>
</dbReference>
<dbReference type="Pfam" id="PF25496">
    <property type="entry name" value="URGCP"/>
    <property type="match status" value="3"/>
</dbReference>
<dbReference type="InterPro" id="IPR027417">
    <property type="entry name" value="P-loop_NTPase"/>
</dbReference>
<dbReference type="Proteomes" id="UP001314229">
    <property type="component" value="Unassembled WGS sequence"/>
</dbReference>
<feature type="compositionally biased region" description="Basic and acidic residues" evidence="2">
    <location>
        <begin position="4484"/>
        <end position="4493"/>
    </location>
</feature>
<dbReference type="SMART" id="SM00060">
    <property type="entry name" value="FN3"/>
    <property type="match status" value="4"/>
</dbReference>
<dbReference type="Pfam" id="PF25974">
    <property type="entry name" value="URGCP_9th"/>
    <property type="match status" value="3"/>
</dbReference>
<feature type="domain" description="Fibronectin type-III" evidence="3">
    <location>
        <begin position="1312"/>
        <end position="1396"/>
    </location>
</feature>
<dbReference type="InterPro" id="IPR036116">
    <property type="entry name" value="FN3_sf"/>
</dbReference>
<feature type="domain" description="Fibronectin type-III" evidence="3">
    <location>
        <begin position="2984"/>
        <end position="3072"/>
    </location>
</feature>
<comment type="similarity">
    <text evidence="1">Belongs to the TRAFAC class dynamin-like GTPase superfamily. Very large inducible GTPase (VLIG) family.</text>
</comment>